<evidence type="ECO:0000313" key="2">
    <source>
        <dbReference type="EMBL" id="KAJ1193416.1"/>
    </source>
</evidence>
<accession>A0AAV7UY55</accession>
<proteinExistence type="predicted"/>
<gene>
    <name evidence="2" type="ORF">NDU88_002714</name>
</gene>
<sequence>MAGREPALGPGGLKGRRCPSCKRGSRCPGLRRAPAWRRRLQKLRHPSRFDDLISAGSARAAKEPRWERPLRWGPPGLPSEVSSVRQAARAIVELGPRLRDAPRGRPPGTCLSRDRHNVLVTRPPWPPD</sequence>
<feature type="compositionally biased region" description="Basic and acidic residues" evidence="1">
    <location>
        <begin position="60"/>
        <end position="70"/>
    </location>
</feature>
<protein>
    <submittedName>
        <fullName evidence="2">Uncharacterized protein</fullName>
    </submittedName>
</protein>
<reference evidence="2" key="1">
    <citation type="journal article" date="2022" name="bioRxiv">
        <title>Sequencing and chromosome-scale assembly of the giantPleurodeles waltlgenome.</title>
        <authorList>
            <person name="Brown T."/>
            <person name="Elewa A."/>
            <person name="Iarovenko S."/>
            <person name="Subramanian E."/>
            <person name="Araus A.J."/>
            <person name="Petzold A."/>
            <person name="Susuki M."/>
            <person name="Suzuki K.-i.T."/>
            <person name="Hayashi T."/>
            <person name="Toyoda A."/>
            <person name="Oliveira C."/>
            <person name="Osipova E."/>
            <person name="Leigh N.D."/>
            <person name="Simon A."/>
            <person name="Yun M.H."/>
        </authorList>
    </citation>
    <scope>NUCLEOTIDE SEQUENCE</scope>
    <source>
        <strain evidence="2">20211129_DDA</strain>
        <tissue evidence="2">Liver</tissue>
    </source>
</reference>
<comment type="caution">
    <text evidence="2">The sequence shown here is derived from an EMBL/GenBank/DDBJ whole genome shotgun (WGS) entry which is preliminary data.</text>
</comment>
<dbReference type="Proteomes" id="UP001066276">
    <property type="component" value="Chromosome 2_2"/>
</dbReference>
<name>A0AAV7UY55_PLEWA</name>
<evidence type="ECO:0000313" key="3">
    <source>
        <dbReference type="Proteomes" id="UP001066276"/>
    </source>
</evidence>
<feature type="region of interest" description="Disordered" evidence="1">
    <location>
        <begin position="1"/>
        <end position="24"/>
    </location>
</feature>
<dbReference type="AlphaFoldDB" id="A0AAV7UY55"/>
<evidence type="ECO:0000256" key="1">
    <source>
        <dbReference type="SAM" id="MobiDB-lite"/>
    </source>
</evidence>
<keyword evidence="3" id="KW-1185">Reference proteome</keyword>
<feature type="region of interest" description="Disordered" evidence="1">
    <location>
        <begin position="54"/>
        <end position="81"/>
    </location>
</feature>
<dbReference type="EMBL" id="JANPWB010000004">
    <property type="protein sequence ID" value="KAJ1193416.1"/>
    <property type="molecule type" value="Genomic_DNA"/>
</dbReference>
<organism evidence="2 3">
    <name type="scientific">Pleurodeles waltl</name>
    <name type="common">Iberian ribbed newt</name>
    <dbReference type="NCBI Taxonomy" id="8319"/>
    <lineage>
        <taxon>Eukaryota</taxon>
        <taxon>Metazoa</taxon>
        <taxon>Chordata</taxon>
        <taxon>Craniata</taxon>
        <taxon>Vertebrata</taxon>
        <taxon>Euteleostomi</taxon>
        <taxon>Amphibia</taxon>
        <taxon>Batrachia</taxon>
        <taxon>Caudata</taxon>
        <taxon>Salamandroidea</taxon>
        <taxon>Salamandridae</taxon>
        <taxon>Pleurodelinae</taxon>
        <taxon>Pleurodeles</taxon>
    </lineage>
</organism>
<feature type="region of interest" description="Disordered" evidence="1">
    <location>
        <begin position="98"/>
        <end position="128"/>
    </location>
</feature>
<feature type="compositionally biased region" description="Basic residues" evidence="1">
    <location>
        <begin position="14"/>
        <end position="24"/>
    </location>
</feature>